<accession>A0A6A5YCK3</accession>
<dbReference type="RefSeq" id="XP_033390650.1">
    <property type="nucleotide sequence ID" value="XM_033526854.1"/>
</dbReference>
<gene>
    <name evidence="2" type="ORF">BU24DRAFT_417955</name>
</gene>
<proteinExistence type="predicted"/>
<sequence>MSQLLALLGVFCIDECAFRAVQGMTTERNSFSDRGGGAVKLGKWVSLEGRSGASTPPAPASWNPLPYKGTSITLIHHRRREVKE</sequence>
<reference evidence="2" key="1">
    <citation type="journal article" date="2020" name="Stud. Mycol.">
        <title>101 Dothideomycetes genomes: a test case for predicting lifestyles and emergence of pathogens.</title>
        <authorList>
            <person name="Haridas S."/>
            <person name="Albert R."/>
            <person name="Binder M."/>
            <person name="Bloem J."/>
            <person name="Labutti K."/>
            <person name="Salamov A."/>
            <person name="Andreopoulos B."/>
            <person name="Baker S."/>
            <person name="Barry K."/>
            <person name="Bills G."/>
            <person name="Bluhm B."/>
            <person name="Cannon C."/>
            <person name="Castanera R."/>
            <person name="Culley D."/>
            <person name="Daum C."/>
            <person name="Ezra D."/>
            <person name="Gonzalez J."/>
            <person name="Henrissat B."/>
            <person name="Kuo A."/>
            <person name="Liang C."/>
            <person name="Lipzen A."/>
            <person name="Lutzoni F."/>
            <person name="Magnuson J."/>
            <person name="Mondo S."/>
            <person name="Nolan M."/>
            <person name="Ohm R."/>
            <person name="Pangilinan J."/>
            <person name="Park H.-J."/>
            <person name="Ramirez L."/>
            <person name="Alfaro M."/>
            <person name="Sun H."/>
            <person name="Tritt A."/>
            <person name="Yoshinaga Y."/>
            <person name="Zwiers L.-H."/>
            <person name="Turgeon B."/>
            <person name="Goodwin S."/>
            <person name="Spatafora J."/>
            <person name="Crous P."/>
            <person name="Grigoriev I."/>
        </authorList>
    </citation>
    <scope>NUCLEOTIDE SEQUENCE</scope>
    <source>
        <strain evidence="2">CBS 175.79</strain>
    </source>
</reference>
<evidence type="ECO:0000256" key="1">
    <source>
        <dbReference type="SAM" id="SignalP"/>
    </source>
</evidence>
<evidence type="ECO:0000313" key="2">
    <source>
        <dbReference type="EMBL" id="KAF2022311.1"/>
    </source>
</evidence>
<name>A0A6A5YCK3_9PLEO</name>
<dbReference type="GeneID" id="54284251"/>
<feature type="signal peptide" evidence="1">
    <location>
        <begin position="1"/>
        <end position="23"/>
    </location>
</feature>
<protein>
    <recommendedName>
        <fullName evidence="4">PiggyBac transposable element-derived protein domain-containing protein</fullName>
    </recommendedName>
</protein>
<feature type="chain" id="PRO_5025538638" description="PiggyBac transposable element-derived protein domain-containing protein" evidence="1">
    <location>
        <begin position="24"/>
        <end position="84"/>
    </location>
</feature>
<organism evidence="2 3">
    <name type="scientific">Aaosphaeria arxii CBS 175.79</name>
    <dbReference type="NCBI Taxonomy" id="1450172"/>
    <lineage>
        <taxon>Eukaryota</taxon>
        <taxon>Fungi</taxon>
        <taxon>Dikarya</taxon>
        <taxon>Ascomycota</taxon>
        <taxon>Pezizomycotina</taxon>
        <taxon>Dothideomycetes</taxon>
        <taxon>Pleosporomycetidae</taxon>
        <taxon>Pleosporales</taxon>
        <taxon>Pleosporales incertae sedis</taxon>
        <taxon>Aaosphaeria</taxon>
    </lineage>
</organism>
<keyword evidence="3" id="KW-1185">Reference proteome</keyword>
<dbReference type="Proteomes" id="UP000799778">
    <property type="component" value="Unassembled WGS sequence"/>
</dbReference>
<dbReference type="AlphaFoldDB" id="A0A6A5YCK3"/>
<dbReference type="EMBL" id="ML978066">
    <property type="protein sequence ID" value="KAF2022311.1"/>
    <property type="molecule type" value="Genomic_DNA"/>
</dbReference>
<keyword evidence="1" id="KW-0732">Signal</keyword>
<evidence type="ECO:0000313" key="3">
    <source>
        <dbReference type="Proteomes" id="UP000799778"/>
    </source>
</evidence>
<evidence type="ECO:0008006" key="4">
    <source>
        <dbReference type="Google" id="ProtNLM"/>
    </source>
</evidence>